<dbReference type="Gene3D" id="3.40.1350.10">
    <property type="match status" value="1"/>
</dbReference>
<dbReference type="InterPro" id="IPR005144">
    <property type="entry name" value="ATP-cone_dom"/>
</dbReference>
<feature type="domain" description="ATP-cone" evidence="5">
    <location>
        <begin position="9"/>
        <end position="90"/>
    </location>
</feature>
<evidence type="ECO:0000256" key="3">
    <source>
        <dbReference type="PROSITE-ProRule" id="PRU00492"/>
    </source>
</evidence>
<dbReference type="AlphaFoldDB" id="A0A1G2S5N7"/>
<name>A0A1G2S5N7_9BACT</name>
<dbReference type="GO" id="GO:0003677">
    <property type="term" value="F:DNA binding"/>
    <property type="evidence" value="ECO:0007669"/>
    <property type="project" value="InterPro"/>
</dbReference>
<organism evidence="6 7">
    <name type="scientific">Candidatus Yonathbacteria bacterium RIFCSPHIGHO2_01_FULL_51_10</name>
    <dbReference type="NCBI Taxonomy" id="1802723"/>
    <lineage>
        <taxon>Bacteria</taxon>
        <taxon>Candidatus Yonathiibacteriota</taxon>
    </lineage>
</organism>
<evidence type="ECO:0000313" key="7">
    <source>
        <dbReference type="Proteomes" id="UP000176997"/>
    </source>
</evidence>
<evidence type="ECO:0000259" key="5">
    <source>
        <dbReference type="PROSITE" id="PS51161"/>
    </source>
</evidence>
<protein>
    <submittedName>
        <fullName evidence="6">ATPase</fullName>
    </submittedName>
</protein>
<dbReference type="Pfam" id="PF04471">
    <property type="entry name" value="Mrr_cat"/>
    <property type="match status" value="1"/>
</dbReference>
<dbReference type="GO" id="GO:0004519">
    <property type="term" value="F:endonuclease activity"/>
    <property type="evidence" value="ECO:0007669"/>
    <property type="project" value="InterPro"/>
</dbReference>
<dbReference type="InterPro" id="IPR011335">
    <property type="entry name" value="Restrct_endonuc-II-like"/>
</dbReference>
<reference evidence="6 7" key="1">
    <citation type="journal article" date="2016" name="Nat. Commun.">
        <title>Thousands of microbial genomes shed light on interconnected biogeochemical processes in an aquifer system.</title>
        <authorList>
            <person name="Anantharaman K."/>
            <person name="Brown C.T."/>
            <person name="Hug L.A."/>
            <person name="Sharon I."/>
            <person name="Castelle C.J."/>
            <person name="Probst A.J."/>
            <person name="Thomas B.C."/>
            <person name="Singh A."/>
            <person name="Wilkins M.J."/>
            <person name="Karaoz U."/>
            <person name="Brodie E.L."/>
            <person name="Williams K.H."/>
            <person name="Hubbard S.S."/>
            <person name="Banfield J.F."/>
        </authorList>
    </citation>
    <scope>NUCLEOTIDE SEQUENCE [LARGE SCALE GENOMIC DNA]</scope>
</reference>
<dbReference type="InterPro" id="IPR011856">
    <property type="entry name" value="tRNA_endonuc-like_dom_sf"/>
</dbReference>
<dbReference type="CDD" id="cd22308">
    <property type="entry name" value="Af1548-like"/>
    <property type="match status" value="1"/>
</dbReference>
<keyword evidence="2 3" id="KW-0067">ATP-binding</keyword>
<evidence type="ECO:0000256" key="4">
    <source>
        <dbReference type="SAM" id="MobiDB-lite"/>
    </source>
</evidence>
<dbReference type="SUPFAM" id="SSF52980">
    <property type="entry name" value="Restriction endonuclease-like"/>
    <property type="match status" value="1"/>
</dbReference>
<evidence type="ECO:0000256" key="2">
    <source>
        <dbReference type="ARBA" id="ARBA00022840"/>
    </source>
</evidence>
<feature type="region of interest" description="Disordered" evidence="4">
    <location>
        <begin position="1"/>
        <end position="22"/>
    </location>
</feature>
<dbReference type="Proteomes" id="UP000176997">
    <property type="component" value="Unassembled WGS sequence"/>
</dbReference>
<keyword evidence="1 3" id="KW-0547">Nucleotide-binding</keyword>
<dbReference type="InterPro" id="IPR007560">
    <property type="entry name" value="Restrct_endonuc_IV_Mrr"/>
</dbReference>
<dbReference type="Pfam" id="PF03477">
    <property type="entry name" value="ATP-cone"/>
    <property type="match status" value="1"/>
</dbReference>
<dbReference type="GO" id="GO:0005524">
    <property type="term" value="F:ATP binding"/>
    <property type="evidence" value="ECO:0007669"/>
    <property type="project" value="UniProtKB-UniRule"/>
</dbReference>
<evidence type="ECO:0000256" key="1">
    <source>
        <dbReference type="ARBA" id="ARBA00022741"/>
    </source>
</evidence>
<gene>
    <name evidence="6" type="ORF">A2675_00685</name>
</gene>
<comment type="caution">
    <text evidence="6">The sequence shown here is derived from an EMBL/GenBank/DDBJ whole genome shotgun (WGS) entry which is preliminary data.</text>
</comment>
<dbReference type="GO" id="GO:0009307">
    <property type="term" value="P:DNA restriction-modification system"/>
    <property type="evidence" value="ECO:0007669"/>
    <property type="project" value="InterPro"/>
</dbReference>
<dbReference type="EMBL" id="MHUS01000027">
    <property type="protein sequence ID" value="OHA80317.1"/>
    <property type="molecule type" value="Genomic_DNA"/>
</dbReference>
<dbReference type="STRING" id="1802723.A2675_00685"/>
<dbReference type="PROSITE" id="PS51161">
    <property type="entry name" value="ATP_CONE"/>
    <property type="match status" value="1"/>
</dbReference>
<sequence>MTHQGAHIALVRKSTGEREPFSEEKLRASLRRAGAAPETVEEIVGHILAELRDGMETTAIYRHAFSILKKRERGVAATYSLRKAVMMLGPSGFPFEKFVAEVLKTKGYRVQTGVIIPGFCVSHEVDILAEKDNKHIFVECKFHNEATLKSDVKVALYVHARFLDLKKAHDTTERSTPKIHEGWLVTNTKATHDAVQYGSCAGLTVIAWNYPHEGNLHDLIRMSGVYPITLLVTLASGEKRHLLAEGVVSCKALLDNENILRSAGISPDRIPRIFKEIGQLRGIS</sequence>
<evidence type="ECO:0000313" key="6">
    <source>
        <dbReference type="EMBL" id="OHA80317.1"/>
    </source>
</evidence>
<proteinExistence type="predicted"/>
<accession>A0A1G2S5N7</accession>